<keyword evidence="6" id="KW-0256">Endoplasmic reticulum</keyword>
<evidence type="ECO:0000256" key="3">
    <source>
        <dbReference type="ARBA" id="ARBA00004771"/>
    </source>
</evidence>
<keyword evidence="11" id="KW-0812">Transmembrane</keyword>
<dbReference type="InterPro" id="IPR045034">
    <property type="entry name" value="O-acyltransferase_WSD1-like"/>
</dbReference>
<evidence type="ECO:0000256" key="10">
    <source>
        <dbReference type="ARBA" id="ARBA00048109"/>
    </source>
</evidence>
<evidence type="ECO:0000313" key="15">
    <source>
        <dbReference type="Proteomes" id="UP000322667"/>
    </source>
</evidence>
<evidence type="ECO:0000256" key="9">
    <source>
        <dbReference type="ARBA" id="ARBA00047604"/>
    </source>
</evidence>
<keyword evidence="11" id="KW-0472">Membrane</keyword>
<evidence type="ECO:0000313" key="14">
    <source>
        <dbReference type="EMBL" id="TYH77745.1"/>
    </source>
</evidence>
<keyword evidence="5" id="KW-0808">Transferase</keyword>
<feature type="domain" description="O-acyltransferase WSD1 C-terminal" evidence="13">
    <location>
        <begin position="400"/>
        <end position="476"/>
    </location>
</feature>
<evidence type="ECO:0000256" key="1">
    <source>
        <dbReference type="ARBA" id="ARBA00004162"/>
    </source>
</evidence>
<feature type="transmembrane region" description="Helical" evidence="11">
    <location>
        <begin position="317"/>
        <end position="335"/>
    </location>
</feature>
<evidence type="ECO:0000256" key="2">
    <source>
        <dbReference type="ARBA" id="ARBA00004586"/>
    </source>
</evidence>
<reference evidence="14 15" key="1">
    <citation type="submission" date="2019-07" db="EMBL/GenBank/DDBJ databases">
        <title>WGS assembly of Gossypium tomentosum.</title>
        <authorList>
            <person name="Chen Z.J."/>
            <person name="Sreedasyam A."/>
            <person name="Ando A."/>
            <person name="Song Q."/>
            <person name="De L."/>
            <person name="Hulse-Kemp A."/>
            <person name="Ding M."/>
            <person name="Ye W."/>
            <person name="Kirkbride R."/>
            <person name="Jenkins J."/>
            <person name="Plott C."/>
            <person name="Lovell J."/>
            <person name="Lin Y.-M."/>
            <person name="Vaughn R."/>
            <person name="Liu B."/>
            <person name="Li W."/>
            <person name="Simpson S."/>
            <person name="Scheffler B."/>
            <person name="Saski C."/>
            <person name="Grover C."/>
            <person name="Hu G."/>
            <person name="Conover J."/>
            <person name="Carlson J."/>
            <person name="Shu S."/>
            <person name="Boston L."/>
            <person name="Williams M."/>
            <person name="Peterson D."/>
            <person name="Mcgee K."/>
            <person name="Jones D."/>
            <person name="Wendel J."/>
            <person name="Stelly D."/>
            <person name="Grimwood J."/>
            <person name="Schmutz J."/>
        </authorList>
    </citation>
    <scope>NUCLEOTIDE SEQUENCE [LARGE SCALE GENOMIC DNA]</scope>
    <source>
        <strain evidence="14">7179.01</strain>
    </source>
</reference>
<dbReference type="GO" id="GO:0005789">
    <property type="term" value="C:endoplasmic reticulum membrane"/>
    <property type="evidence" value="ECO:0007669"/>
    <property type="project" value="UniProtKB-SubCell"/>
</dbReference>
<dbReference type="PANTHER" id="PTHR31650">
    <property type="entry name" value="O-ACYLTRANSFERASE (WSD1-LIKE) FAMILY PROTEIN"/>
    <property type="match status" value="1"/>
</dbReference>
<dbReference type="InterPro" id="IPR004255">
    <property type="entry name" value="O-acyltransferase_WSD1_N"/>
</dbReference>
<keyword evidence="7" id="KW-0012">Acyltransferase</keyword>
<protein>
    <submittedName>
        <fullName evidence="14">Uncharacterized protein</fullName>
    </submittedName>
</protein>
<comment type="pathway">
    <text evidence="4">Lipid metabolism.</text>
</comment>
<keyword evidence="15" id="KW-1185">Reference proteome</keyword>
<dbReference type="UniPathway" id="UPA00282"/>
<evidence type="ECO:0000256" key="6">
    <source>
        <dbReference type="ARBA" id="ARBA00022824"/>
    </source>
</evidence>
<evidence type="ECO:0000256" key="8">
    <source>
        <dbReference type="ARBA" id="ARBA00024360"/>
    </source>
</evidence>
<dbReference type="InterPro" id="IPR009721">
    <property type="entry name" value="O-acyltransferase_WSD1_C"/>
</dbReference>
<dbReference type="GO" id="GO:0019432">
    <property type="term" value="P:triglyceride biosynthetic process"/>
    <property type="evidence" value="ECO:0007669"/>
    <property type="project" value="UniProtKB-UniPathway"/>
</dbReference>
<dbReference type="Proteomes" id="UP000322667">
    <property type="component" value="Chromosome D04"/>
</dbReference>
<accession>A0A5D2LF07</accession>
<dbReference type="GO" id="GO:0004144">
    <property type="term" value="F:diacylglycerol O-acyltransferase activity"/>
    <property type="evidence" value="ECO:0007669"/>
    <property type="project" value="UniProtKB-EC"/>
</dbReference>
<comment type="subcellular location">
    <subcellularLocation>
        <location evidence="1">Cell membrane</location>
        <topology evidence="1">Single-pass membrane protein</topology>
    </subcellularLocation>
    <subcellularLocation>
        <location evidence="2">Endoplasmic reticulum membrane</location>
    </subcellularLocation>
</comment>
<dbReference type="PANTHER" id="PTHR31650:SF34">
    <property type="entry name" value="O-ACYLTRANSFERASE WSD1-LIKE ISOFORM X1"/>
    <property type="match status" value="1"/>
</dbReference>
<feature type="domain" description="O-acyltransferase WSD1-like N-terminal" evidence="12">
    <location>
        <begin position="166"/>
        <end position="322"/>
    </location>
</feature>
<evidence type="ECO:0000256" key="7">
    <source>
        <dbReference type="ARBA" id="ARBA00023315"/>
    </source>
</evidence>
<dbReference type="AlphaFoldDB" id="A0A5D2LF07"/>
<dbReference type="EMBL" id="CM017626">
    <property type="protein sequence ID" value="TYH77745.1"/>
    <property type="molecule type" value="Genomic_DNA"/>
</dbReference>
<dbReference type="Pfam" id="PF06974">
    <property type="entry name" value="WS_DGAT_C"/>
    <property type="match status" value="1"/>
</dbReference>
<feature type="transmembrane region" description="Helical" evidence="11">
    <location>
        <begin position="136"/>
        <end position="163"/>
    </location>
</feature>
<comment type="pathway">
    <text evidence="3">Glycerolipid metabolism; triacylglycerol biosynthesis.</text>
</comment>
<evidence type="ECO:0000256" key="5">
    <source>
        <dbReference type="ARBA" id="ARBA00022679"/>
    </source>
</evidence>
<feature type="transmembrane region" description="Helical" evidence="11">
    <location>
        <begin position="427"/>
        <end position="447"/>
    </location>
</feature>
<dbReference type="Pfam" id="PF03007">
    <property type="entry name" value="WS_DGAT_cat"/>
    <property type="match status" value="1"/>
</dbReference>
<keyword evidence="11" id="KW-1133">Transmembrane helix</keyword>
<evidence type="ECO:0000256" key="11">
    <source>
        <dbReference type="SAM" id="Phobius"/>
    </source>
</evidence>
<comment type="catalytic activity">
    <reaction evidence="9">
        <text>a long chain fatty alcohol + a fatty acyl-CoA = a long-chain alcohol wax ester + CoA</text>
        <dbReference type="Rhea" id="RHEA:38443"/>
        <dbReference type="ChEBI" id="CHEBI:17135"/>
        <dbReference type="ChEBI" id="CHEBI:57287"/>
        <dbReference type="ChEBI" id="CHEBI:77636"/>
        <dbReference type="ChEBI" id="CHEBI:235323"/>
        <dbReference type="EC" id="2.3.1.75"/>
    </reaction>
</comment>
<proteinExistence type="inferred from homology"/>
<evidence type="ECO:0000256" key="4">
    <source>
        <dbReference type="ARBA" id="ARBA00005189"/>
    </source>
</evidence>
<dbReference type="GO" id="GO:0005886">
    <property type="term" value="C:plasma membrane"/>
    <property type="evidence" value="ECO:0007669"/>
    <property type="project" value="UniProtKB-SubCell"/>
</dbReference>
<name>A0A5D2LF07_GOSTO</name>
<gene>
    <name evidence="14" type="ORF">ES332_D04G176100v1</name>
</gene>
<dbReference type="GO" id="GO:0047196">
    <property type="term" value="F:long-chain-alcohol O-fatty-acyltransferase activity"/>
    <property type="evidence" value="ECO:0007669"/>
    <property type="project" value="UniProtKB-EC"/>
</dbReference>
<evidence type="ECO:0000259" key="13">
    <source>
        <dbReference type="Pfam" id="PF06974"/>
    </source>
</evidence>
<comment type="catalytic activity">
    <reaction evidence="10">
        <text>an acyl-CoA + a 1,2-diacyl-sn-glycerol = a triacyl-sn-glycerol + CoA</text>
        <dbReference type="Rhea" id="RHEA:10868"/>
        <dbReference type="ChEBI" id="CHEBI:17815"/>
        <dbReference type="ChEBI" id="CHEBI:57287"/>
        <dbReference type="ChEBI" id="CHEBI:58342"/>
        <dbReference type="ChEBI" id="CHEBI:64615"/>
        <dbReference type="EC" id="2.3.1.20"/>
    </reaction>
</comment>
<sequence length="484" mass="53769">MANELNVEDGEYSEPVSPTAQYLNSSVLSVCILAVLDSEIPVDDSPALGLLKDVFLPISPRFSSLMKHGNELNVEDGEYSEPVSPTAQYFNSSVLSVCVLAVLDTEIPIDDSPVLGLLKDVFLPISPRFSSLMVHIIIHIHICVPLYFLFLSIIFIICLMYTVNYLSKIAMEQLPHNRPLWNIHIIKYPTSNAAGNLIFKLHHSLGDGYSLMADLLSCLQRADSPSVPLTFPTLTSAPNPNLSVGGTSIFRNIPKVLRSAFNTVSDFGWSLMKSSYVEDDISLIRSGNPGVEFKLVLISTMTFSLDDIKQIKTKLRVTINVVITGIIFLGTRLYMQEGRNKSTNEHSTALVLLNTKAIREYKSVKEIHKPYAEKVWGNQFAFLHNSIPELTSLESLNPLDFNSSMALSNIIGPVEQMALANHPIKSLYFMMVGGPEILTVTMFSYMGKLRVAFKTEKGFIDPEKLKSSIHNAFEMMLKVAQDIA</sequence>
<comment type="similarity">
    <text evidence="8">In the N-terminal section; belongs to the long-chain O-acyltransferase family.</text>
</comment>
<organism evidence="14 15">
    <name type="scientific">Gossypium tomentosum</name>
    <name type="common">Hawaiian cotton</name>
    <name type="synonym">Gossypium sandvicense</name>
    <dbReference type="NCBI Taxonomy" id="34277"/>
    <lineage>
        <taxon>Eukaryota</taxon>
        <taxon>Viridiplantae</taxon>
        <taxon>Streptophyta</taxon>
        <taxon>Embryophyta</taxon>
        <taxon>Tracheophyta</taxon>
        <taxon>Spermatophyta</taxon>
        <taxon>Magnoliopsida</taxon>
        <taxon>eudicotyledons</taxon>
        <taxon>Gunneridae</taxon>
        <taxon>Pentapetalae</taxon>
        <taxon>rosids</taxon>
        <taxon>malvids</taxon>
        <taxon>Malvales</taxon>
        <taxon>Malvaceae</taxon>
        <taxon>Malvoideae</taxon>
        <taxon>Gossypium</taxon>
    </lineage>
</organism>
<evidence type="ECO:0000259" key="12">
    <source>
        <dbReference type="Pfam" id="PF03007"/>
    </source>
</evidence>